<dbReference type="Proteomes" id="UP000317316">
    <property type="component" value="Unassembled WGS sequence"/>
</dbReference>
<evidence type="ECO:0000313" key="2">
    <source>
        <dbReference type="EMBL" id="TQR09534.1"/>
    </source>
</evidence>
<evidence type="ECO:0000259" key="1">
    <source>
        <dbReference type="Pfam" id="PF12867"/>
    </source>
</evidence>
<comment type="caution">
    <text evidence="2">The sequence shown here is derived from an EMBL/GenBank/DDBJ whole genome shotgun (WGS) entry which is preliminary data.</text>
</comment>
<proteinExistence type="predicted"/>
<dbReference type="Gene3D" id="1.20.120.450">
    <property type="entry name" value="dinb family like domain"/>
    <property type="match status" value="1"/>
</dbReference>
<dbReference type="RefSeq" id="WP_142540510.1">
    <property type="nucleotide sequence ID" value="NZ_BMIE01000002.1"/>
</dbReference>
<dbReference type="AlphaFoldDB" id="A0A544SWF2"/>
<name>A0A544SWF2_9BACI</name>
<feature type="domain" description="DinB-like" evidence="1">
    <location>
        <begin position="28"/>
        <end position="146"/>
    </location>
</feature>
<dbReference type="OrthoDB" id="9798830at2"/>
<reference evidence="2 3" key="1">
    <citation type="submission" date="2019-05" db="EMBL/GenBank/DDBJ databases">
        <title>Psychrobacillus vulpis sp. nov., a new species isolated from feces of a red fox that inhabits in The Tablas de Daimiel Natural Park, Albacete, Spain.</title>
        <authorList>
            <person name="Rodriguez M."/>
            <person name="Reina J.C."/>
            <person name="Bejar V."/>
            <person name="Llamas I."/>
        </authorList>
    </citation>
    <scope>NUCLEOTIDE SEQUENCE [LARGE SCALE GENOMIC DNA]</scope>
    <source>
        <strain evidence="2 3">NEAU-3TGS17</strain>
    </source>
</reference>
<gene>
    <name evidence="2" type="ORF">FG382_19305</name>
</gene>
<dbReference type="Pfam" id="PF12867">
    <property type="entry name" value="DinB_2"/>
    <property type="match status" value="1"/>
</dbReference>
<dbReference type="SUPFAM" id="SSF109854">
    <property type="entry name" value="DinB/YfiT-like putative metalloenzymes"/>
    <property type="match status" value="1"/>
</dbReference>
<dbReference type="InterPro" id="IPR024775">
    <property type="entry name" value="DinB-like"/>
</dbReference>
<accession>A0A544SWF2</accession>
<dbReference type="EMBL" id="VDGH01000013">
    <property type="protein sequence ID" value="TQR09534.1"/>
    <property type="molecule type" value="Genomic_DNA"/>
</dbReference>
<sequence length="164" mass="19159">MVHAKDVLSDQLLANANDPSWYITFSDSVKRLSEEQAFWKPNKESNSIAEIVQHLLYWNKTWQTRYQKSHVDAVPSIGNNNNSFIIPENHTFADLKEQLLEVLLLWQELLYEEKVESEVNGFSGNVKWWEVLGNVSTHNAYHIGQIIYIRKLQNSWKKDVGKDE</sequence>
<dbReference type="InterPro" id="IPR034660">
    <property type="entry name" value="DinB/YfiT-like"/>
</dbReference>
<protein>
    <submittedName>
        <fullName evidence="2">DinB family protein</fullName>
    </submittedName>
</protein>
<keyword evidence="3" id="KW-1185">Reference proteome</keyword>
<evidence type="ECO:0000313" key="3">
    <source>
        <dbReference type="Proteomes" id="UP000317316"/>
    </source>
</evidence>
<organism evidence="2 3">
    <name type="scientific">Psychrobacillus lasiicapitis</name>
    <dbReference type="NCBI Taxonomy" id="1636719"/>
    <lineage>
        <taxon>Bacteria</taxon>
        <taxon>Bacillati</taxon>
        <taxon>Bacillota</taxon>
        <taxon>Bacilli</taxon>
        <taxon>Bacillales</taxon>
        <taxon>Bacillaceae</taxon>
        <taxon>Psychrobacillus</taxon>
    </lineage>
</organism>